<evidence type="ECO:0000259" key="5">
    <source>
        <dbReference type="Pfam" id="PF04542"/>
    </source>
</evidence>
<feature type="domain" description="RNA polymerase sigma-70 region 2" evidence="5">
    <location>
        <begin position="23"/>
        <end position="79"/>
    </location>
</feature>
<dbReference type="InterPro" id="IPR013249">
    <property type="entry name" value="RNA_pol_sigma70_r4_t2"/>
</dbReference>
<accession>A0ABQ1I0N5</accession>
<dbReference type="RefSeq" id="WP_055734279.1">
    <property type="nucleotide sequence ID" value="NZ_BMDY01000009.1"/>
</dbReference>
<dbReference type="SUPFAM" id="SSF88946">
    <property type="entry name" value="Sigma2 domain of RNA polymerase sigma factors"/>
    <property type="match status" value="1"/>
</dbReference>
<dbReference type="InterPro" id="IPR039425">
    <property type="entry name" value="RNA_pol_sigma-70-like"/>
</dbReference>
<dbReference type="InterPro" id="IPR014284">
    <property type="entry name" value="RNA_pol_sigma-70_dom"/>
</dbReference>
<proteinExistence type="inferred from homology"/>
<evidence type="ECO:0000256" key="2">
    <source>
        <dbReference type="ARBA" id="ARBA00023015"/>
    </source>
</evidence>
<evidence type="ECO:0000313" key="7">
    <source>
        <dbReference type="EMBL" id="GGB05263.1"/>
    </source>
</evidence>
<dbReference type="PANTHER" id="PTHR43133">
    <property type="entry name" value="RNA POLYMERASE ECF-TYPE SIGMA FACTO"/>
    <property type="match status" value="1"/>
</dbReference>
<reference evidence="8" key="1">
    <citation type="journal article" date="2019" name="Int. J. Syst. Evol. Microbiol.">
        <title>The Global Catalogue of Microorganisms (GCM) 10K type strain sequencing project: providing services to taxonomists for standard genome sequencing and annotation.</title>
        <authorList>
            <consortium name="The Broad Institute Genomics Platform"/>
            <consortium name="The Broad Institute Genome Sequencing Center for Infectious Disease"/>
            <person name="Wu L."/>
            <person name="Ma J."/>
        </authorList>
    </citation>
    <scope>NUCLEOTIDE SEQUENCE [LARGE SCALE GENOMIC DNA]</scope>
    <source>
        <strain evidence="8">CGMCC 1.10131</strain>
    </source>
</reference>
<dbReference type="Pfam" id="PF08281">
    <property type="entry name" value="Sigma70_r4_2"/>
    <property type="match status" value="1"/>
</dbReference>
<gene>
    <name evidence="7" type="ORF">GCM10007414_18220</name>
</gene>
<sequence length="187" mass="21522">MPQTTKQTAVPCLLQSWHLSESEIYHWLVKQSGDPQLSFDLLQDTFLRALQQQKRFCDIQNQRAWLFRVAHNLLLDALRLQPKSVDIDSYHQLESPKSEGRAAVESLAQCLPKALTKLSSAEQDIIRQCDLQGLSQQAFADAHQLSLSATKSRIQRARKKLKQILQQQCQIRFDEQQRVCCFITSDT</sequence>
<evidence type="ECO:0000259" key="6">
    <source>
        <dbReference type="Pfam" id="PF08281"/>
    </source>
</evidence>
<keyword evidence="4" id="KW-0804">Transcription</keyword>
<feature type="domain" description="RNA polymerase sigma factor 70 region 4 type 2" evidence="6">
    <location>
        <begin position="109"/>
        <end position="161"/>
    </location>
</feature>
<dbReference type="Pfam" id="PF04542">
    <property type="entry name" value="Sigma70_r2"/>
    <property type="match status" value="1"/>
</dbReference>
<keyword evidence="7" id="KW-0240">DNA-directed RNA polymerase</keyword>
<dbReference type="Gene3D" id="1.10.1740.10">
    <property type="match status" value="1"/>
</dbReference>
<dbReference type="Gene3D" id="1.10.10.10">
    <property type="entry name" value="Winged helix-like DNA-binding domain superfamily/Winged helix DNA-binding domain"/>
    <property type="match status" value="1"/>
</dbReference>
<dbReference type="GO" id="GO:0000428">
    <property type="term" value="C:DNA-directed RNA polymerase complex"/>
    <property type="evidence" value="ECO:0007669"/>
    <property type="project" value="UniProtKB-KW"/>
</dbReference>
<protein>
    <submittedName>
        <fullName evidence="7">DNA-directed RNA polymerase sigma-70 factor</fullName>
    </submittedName>
</protein>
<dbReference type="Proteomes" id="UP000651977">
    <property type="component" value="Unassembled WGS sequence"/>
</dbReference>
<comment type="caution">
    <text evidence="7">The sequence shown here is derived from an EMBL/GenBank/DDBJ whole genome shotgun (WGS) entry which is preliminary data.</text>
</comment>
<comment type="similarity">
    <text evidence="1">Belongs to the sigma-70 factor family. ECF subfamily.</text>
</comment>
<keyword evidence="2" id="KW-0805">Transcription regulation</keyword>
<evidence type="ECO:0000256" key="3">
    <source>
        <dbReference type="ARBA" id="ARBA00023082"/>
    </source>
</evidence>
<dbReference type="InterPro" id="IPR007627">
    <property type="entry name" value="RNA_pol_sigma70_r2"/>
</dbReference>
<organism evidence="7 8">
    <name type="scientific">Agarivorans gilvus</name>
    <dbReference type="NCBI Taxonomy" id="680279"/>
    <lineage>
        <taxon>Bacteria</taxon>
        <taxon>Pseudomonadati</taxon>
        <taxon>Pseudomonadota</taxon>
        <taxon>Gammaproteobacteria</taxon>
        <taxon>Alteromonadales</taxon>
        <taxon>Alteromonadaceae</taxon>
        <taxon>Agarivorans</taxon>
    </lineage>
</organism>
<dbReference type="PANTHER" id="PTHR43133:SF62">
    <property type="entry name" value="RNA POLYMERASE SIGMA FACTOR SIGZ"/>
    <property type="match status" value="1"/>
</dbReference>
<dbReference type="InterPro" id="IPR036388">
    <property type="entry name" value="WH-like_DNA-bd_sf"/>
</dbReference>
<dbReference type="SUPFAM" id="SSF88659">
    <property type="entry name" value="Sigma3 and sigma4 domains of RNA polymerase sigma factors"/>
    <property type="match status" value="1"/>
</dbReference>
<dbReference type="NCBIfam" id="TIGR02937">
    <property type="entry name" value="sigma70-ECF"/>
    <property type="match status" value="1"/>
</dbReference>
<evidence type="ECO:0000256" key="4">
    <source>
        <dbReference type="ARBA" id="ARBA00023163"/>
    </source>
</evidence>
<dbReference type="EMBL" id="BMDY01000009">
    <property type="protein sequence ID" value="GGB05263.1"/>
    <property type="molecule type" value="Genomic_DNA"/>
</dbReference>
<keyword evidence="8" id="KW-1185">Reference proteome</keyword>
<keyword evidence="3" id="KW-0731">Sigma factor</keyword>
<evidence type="ECO:0000256" key="1">
    <source>
        <dbReference type="ARBA" id="ARBA00010641"/>
    </source>
</evidence>
<evidence type="ECO:0000313" key="8">
    <source>
        <dbReference type="Proteomes" id="UP000651977"/>
    </source>
</evidence>
<dbReference type="InterPro" id="IPR013325">
    <property type="entry name" value="RNA_pol_sigma_r2"/>
</dbReference>
<name>A0ABQ1I0N5_9ALTE</name>
<dbReference type="InterPro" id="IPR013324">
    <property type="entry name" value="RNA_pol_sigma_r3/r4-like"/>
</dbReference>